<proteinExistence type="predicted"/>
<name>A0A835H677_9MAGN</name>
<dbReference type="EMBL" id="JADFTS010000008">
    <property type="protein sequence ID" value="KAF9593639.1"/>
    <property type="molecule type" value="Genomic_DNA"/>
</dbReference>
<keyword evidence="2" id="KW-1185">Reference proteome</keyword>
<evidence type="ECO:0000313" key="1">
    <source>
        <dbReference type="EMBL" id="KAF9593639.1"/>
    </source>
</evidence>
<gene>
    <name evidence="1" type="ORF">IFM89_024456</name>
</gene>
<organism evidence="1 2">
    <name type="scientific">Coptis chinensis</name>
    <dbReference type="NCBI Taxonomy" id="261450"/>
    <lineage>
        <taxon>Eukaryota</taxon>
        <taxon>Viridiplantae</taxon>
        <taxon>Streptophyta</taxon>
        <taxon>Embryophyta</taxon>
        <taxon>Tracheophyta</taxon>
        <taxon>Spermatophyta</taxon>
        <taxon>Magnoliopsida</taxon>
        <taxon>Ranunculales</taxon>
        <taxon>Ranunculaceae</taxon>
        <taxon>Coptidoideae</taxon>
        <taxon>Coptis</taxon>
    </lineage>
</organism>
<accession>A0A835H677</accession>
<evidence type="ECO:0000313" key="2">
    <source>
        <dbReference type="Proteomes" id="UP000631114"/>
    </source>
</evidence>
<sequence>MDDEKRWCEAGCKRNRQHFEIYPKEDGVRQDVKVTDNTLRFTRRKGSLGSVGDWKLVKWLSIEFVKLLSTLLFQNKRIPEFTVPGIKCYCIPDSSIAGSFCIAKVKELIFFLSFLLPRISIMIGFQGDIHGKQDEGEVNSAVDSLESAMDAGEPKY</sequence>
<reference evidence="1 2" key="1">
    <citation type="submission" date="2020-10" db="EMBL/GenBank/DDBJ databases">
        <title>The Coptis chinensis genome and diversification of protoberbering-type alkaloids.</title>
        <authorList>
            <person name="Wang B."/>
            <person name="Shu S."/>
            <person name="Song C."/>
            <person name="Liu Y."/>
        </authorList>
    </citation>
    <scope>NUCLEOTIDE SEQUENCE [LARGE SCALE GENOMIC DNA]</scope>
    <source>
        <strain evidence="1">HL-2020</strain>
        <tissue evidence="1">Leaf</tissue>
    </source>
</reference>
<protein>
    <submittedName>
        <fullName evidence="1">Uncharacterized protein</fullName>
    </submittedName>
</protein>
<dbReference type="AlphaFoldDB" id="A0A835H677"/>
<dbReference type="Proteomes" id="UP000631114">
    <property type="component" value="Unassembled WGS sequence"/>
</dbReference>
<comment type="caution">
    <text evidence="1">The sequence shown here is derived from an EMBL/GenBank/DDBJ whole genome shotgun (WGS) entry which is preliminary data.</text>
</comment>